<organism evidence="1 2">
    <name type="scientific">Porphyromonas gingivalis (strain ATCC 33277 / DSM 20709 / CIP 103683 / JCM 12257 / NCTC 11834 / 2561)</name>
    <dbReference type="NCBI Taxonomy" id="431947"/>
    <lineage>
        <taxon>Bacteria</taxon>
        <taxon>Pseudomonadati</taxon>
        <taxon>Bacteroidota</taxon>
        <taxon>Bacteroidia</taxon>
        <taxon>Bacteroidales</taxon>
        <taxon>Porphyromonadaceae</taxon>
        <taxon>Porphyromonas</taxon>
    </lineage>
</organism>
<dbReference type="GeneID" id="55637565"/>
<dbReference type="AlphaFoldDB" id="B2RGY7"/>
<dbReference type="KEGG" id="pgn:PGN_0113"/>
<dbReference type="RefSeq" id="WP_012457255.1">
    <property type="nucleotide sequence ID" value="NC_010729.1"/>
</dbReference>
<dbReference type="HOGENOM" id="CLU_2975428_0_0_10"/>
<proteinExistence type="predicted"/>
<dbReference type="Proteomes" id="UP000008842">
    <property type="component" value="Chromosome"/>
</dbReference>
<sequence>MISGIAGVDEAMPVRMTLVPPYQSAHHSAYAYSHPDANKLEPPKKGIG</sequence>
<dbReference type="EMBL" id="AP009380">
    <property type="protein sequence ID" value="BAG32632.1"/>
    <property type="molecule type" value="Genomic_DNA"/>
</dbReference>
<reference evidence="1 2" key="1">
    <citation type="journal article" date="2008" name="DNA Res.">
        <title>Determination of the genome sequence of Porphyromonas gingivalis strain ATCC 33277 and genomic comparison with strain W83 revealed extensive genome rearrangements in P. gingivalis.</title>
        <authorList>
            <person name="Naito M."/>
            <person name="Hirakawa H."/>
            <person name="Yamashita A."/>
            <person name="Ohara N."/>
            <person name="Shoji M."/>
            <person name="Yukitake H."/>
            <person name="Nakayama K."/>
            <person name="Toh H."/>
            <person name="Yoshimura F."/>
            <person name="Kuhara S."/>
            <person name="Hattori M."/>
            <person name="Hayashi T."/>
            <person name="Nakayama K."/>
        </authorList>
    </citation>
    <scope>NUCLEOTIDE SEQUENCE [LARGE SCALE GENOMIC DNA]</scope>
    <source>
        <strain evidence="2">ATCC 33277 / DSM 20709 / CIP 103683 / JCM 12257 / NCTC 11834 / 2561</strain>
    </source>
</reference>
<evidence type="ECO:0000313" key="1">
    <source>
        <dbReference type="EMBL" id="BAG32632.1"/>
    </source>
</evidence>
<evidence type="ECO:0000313" key="2">
    <source>
        <dbReference type="Proteomes" id="UP000008842"/>
    </source>
</evidence>
<protein>
    <submittedName>
        <fullName evidence="1">Uncharacterized protein</fullName>
    </submittedName>
</protein>
<gene>
    <name evidence="1" type="ordered locus">PGN_0113</name>
</gene>
<name>B2RGY7_PORG3</name>
<accession>B2RGY7</accession>